<dbReference type="Gene3D" id="3.30.479.30">
    <property type="entry name" value="Band 7 domain"/>
    <property type="match status" value="1"/>
</dbReference>
<dbReference type="AlphaFoldDB" id="A0A2W4W8J4"/>
<dbReference type="Pfam" id="PF01145">
    <property type="entry name" value="Band_7"/>
    <property type="match status" value="1"/>
</dbReference>
<keyword evidence="2 3" id="KW-0472">Membrane</keyword>
<dbReference type="GO" id="GO:0016020">
    <property type="term" value="C:membrane"/>
    <property type="evidence" value="ECO:0007669"/>
    <property type="project" value="UniProtKB-SubCell"/>
</dbReference>
<dbReference type="PANTHER" id="PTHR23222:SF1">
    <property type="entry name" value="PROHIBITIN-2"/>
    <property type="match status" value="1"/>
</dbReference>
<dbReference type="InterPro" id="IPR001107">
    <property type="entry name" value="Band_7"/>
</dbReference>
<dbReference type="GO" id="GO:0006508">
    <property type="term" value="P:proteolysis"/>
    <property type="evidence" value="ECO:0007669"/>
    <property type="project" value="UniProtKB-KW"/>
</dbReference>
<name>A0A2W4W8J4_9CYAN</name>
<evidence type="ECO:0000313" key="6">
    <source>
        <dbReference type="Proteomes" id="UP000249467"/>
    </source>
</evidence>
<dbReference type="SUPFAM" id="SSF117892">
    <property type="entry name" value="Band 7/SPFH domain"/>
    <property type="match status" value="1"/>
</dbReference>
<gene>
    <name evidence="5" type="ORF">DCF19_13505</name>
</gene>
<evidence type="ECO:0000313" key="5">
    <source>
        <dbReference type="EMBL" id="PZO39597.1"/>
    </source>
</evidence>
<keyword evidence="5" id="KW-0378">Hydrolase</keyword>
<dbReference type="InterPro" id="IPR000163">
    <property type="entry name" value="Prohibitin"/>
</dbReference>
<accession>A0A2W4W8J4</accession>
<feature type="domain" description="Band 7" evidence="4">
    <location>
        <begin position="51"/>
        <end position="211"/>
    </location>
</feature>
<dbReference type="SMART" id="SM00244">
    <property type="entry name" value="PHB"/>
    <property type="match status" value="1"/>
</dbReference>
<dbReference type="CDD" id="cd03401">
    <property type="entry name" value="SPFH_prohibitin"/>
    <property type="match status" value="1"/>
</dbReference>
<dbReference type="GO" id="GO:0008233">
    <property type="term" value="F:peptidase activity"/>
    <property type="evidence" value="ECO:0007669"/>
    <property type="project" value="UniProtKB-KW"/>
</dbReference>
<dbReference type="GO" id="GO:0007005">
    <property type="term" value="P:mitochondrion organization"/>
    <property type="evidence" value="ECO:0007669"/>
    <property type="project" value="TreeGrafter"/>
</dbReference>
<evidence type="ECO:0000256" key="2">
    <source>
        <dbReference type="ARBA" id="ARBA00023136"/>
    </source>
</evidence>
<proteinExistence type="predicted"/>
<reference evidence="5 6" key="1">
    <citation type="submission" date="2018-04" db="EMBL/GenBank/DDBJ databases">
        <authorList>
            <person name="Go L.Y."/>
            <person name="Mitchell J.A."/>
        </authorList>
    </citation>
    <scope>NUCLEOTIDE SEQUENCE [LARGE SCALE GENOMIC DNA]</scope>
    <source>
        <strain evidence="5">ULC066bin1</strain>
    </source>
</reference>
<dbReference type="InterPro" id="IPR036013">
    <property type="entry name" value="Band_7/SPFH_dom_sf"/>
</dbReference>
<comment type="caution">
    <text evidence="5">The sequence shown here is derived from an EMBL/GenBank/DDBJ whole genome shotgun (WGS) entry which is preliminary data.</text>
</comment>
<evidence type="ECO:0000256" key="3">
    <source>
        <dbReference type="SAM" id="Phobius"/>
    </source>
</evidence>
<keyword evidence="3" id="KW-0812">Transmembrane</keyword>
<feature type="transmembrane region" description="Helical" evidence="3">
    <location>
        <begin position="28"/>
        <end position="49"/>
    </location>
</feature>
<keyword evidence="3" id="KW-1133">Transmembrane helix</keyword>
<dbReference type="Proteomes" id="UP000249467">
    <property type="component" value="Unassembled WGS sequence"/>
</dbReference>
<organism evidence="5 6">
    <name type="scientific">Pseudanabaena frigida</name>
    <dbReference type="NCBI Taxonomy" id="945775"/>
    <lineage>
        <taxon>Bacteria</taxon>
        <taxon>Bacillati</taxon>
        <taxon>Cyanobacteriota</taxon>
        <taxon>Cyanophyceae</taxon>
        <taxon>Pseudanabaenales</taxon>
        <taxon>Pseudanabaenaceae</taxon>
        <taxon>Pseudanabaena</taxon>
    </lineage>
</organism>
<dbReference type="PANTHER" id="PTHR23222">
    <property type="entry name" value="PROHIBITIN"/>
    <property type="match status" value="1"/>
</dbReference>
<reference evidence="5 6" key="2">
    <citation type="submission" date="2018-06" db="EMBL/GenBank/DDBJ databases">
        <title>Metagenomic assembly of (sub)arctic Cyanobacteria and their associated microbiome from non-axenic cultures.</title>
        <authorList>
            <person name="Baurain D."/>
        </authorList>
    </citation>
    <scope>NUCLEOTIDE SEQUENCE [LARGE SCALE GENOMIC DNA]</scope>
    <source>
        <strain evidence="5">ULC066bin1</strain>
    </source>
</reference>
<protein>
    <submittedName>
        <fullName evidence="5">Membrane protease subunit, stomatin/prohibitin</fullName>
    </submittedName>
</protein>
<evidence type="ECO:0000256" key="1">
    <source>
        <dbReference type="ARBA" id="ARBA00004370"/>
    </source>
</evidence>
<keyword evidence="5" id="KW-0645">Protease</keyword>
<dbReference type="EMBL" id="QBML01000017">
    <property type="protein sequence ID" value="PZO39597.1"/>
    <property type="molecule type" value="Genomic_DNA"/>
</dbReference>
<comment type="subcellular location">
    <subcellularLocation>
        <location evidence="1">Membrane</location>
    </subcellularLocation>
</comment>
<evidence type="ECO:0000259" key="4">
    <source>
        <dbReference type="SMART" id="SM00244"/>
    </source>
</evidence>
<sequence length="301" mass="32720">MSFIVSAIASLVSIVVFFSSNKLVDNRIAQLVIKAIAGLIALLTTVNALTRLIVVIPAGTVGVEDFQGKVSDRTLPAGIHAINPFADVVQFSTRLRDIKEEIAATSKEGLAIGIDVSIQYRIDPAKAASIYLNIGTEEREIVVSRFRSISREIISGYPAEAVYATKREEVSLKLAEKLRSQLTPLGFIVDEALLRNVKVPETLQAAIQQRLKAEQENLQMKFVLEKETQEADRKRIEAKGSADAQKILAEGLTPAVLQLRAIEATEKLSQSPNSKIVILGNSQSTPLILPVDREASKAVAP</sequence>